<evidence type="ECO:0000313" key="3">
    <source>
        <dbReference type="Proteomes" id="UP001558652"/>
    </source>
</evidence>
<evidence type="ECO:0000313" key="2">
    <source>
        <dbReference type="EMBL" id="KAL1115948.1"/>
    </source>
</evidence>
<protein>
    <submittedName>
        <fullName evidence="2">Uncharacterized protein</fullName>
    </submittedName>
</protein>
<reference evidence="2 3" key="1">
    <citation type="submission" date="2024-07" db="EMBL/GenBank/DDBJ databases">
        <title>Chromosome-level genome assembly of the water stick insect Ranatra chinensis (Heteroptera: Nepidae).</title>
        <authorList>
            <person name="Liu X."/>
        </authorList>
    </citation>
    <scope>NUCLEOTIDE SEQUENCE [LARGE SCALE GENOMIC DNA]</scope>
    <source>
        <strain evidence="2">Cailab_2021Rc</strain>
        <tissue evidence="2">Muscle</tissue>
    </source>
</reference>
<dbReference type="Proteomes" id="UP001558652">
    <property type="component" value="Unassembled WGS sequence"/>
</dbReference>
<dbReference type="AlphaFoldDB" id="A0ABD0YCG8"/>
<comment type="caution">
    <text evidence="2">The sequence shown here is derived from an EMBL/GenBank/DDBJ whole genome shotgun (WGS) entry which is preliminary data.</text>
</comment>
<feature type="region of interest" description="Disordered" evidence="1">
    <location>
        <begin position="126"/>
        <end position="163"/>
    </location>
</feature>
<dbReference type="EMBL" id="JBFDAA010000018">
    <property type="protein sequence ID" value="KAL1115948.1"/>
    <property type="molecule type" value="Genomic_DNA"/>
</dbReference>
<proteinExistence type="predicted"/>
<keyword evidence="3" id="KW-1185">Reference proteome</keyword>
<gene>
    <name evidence="2" type="ORF">AAG570_005443</name>
</gene>
<name>A0ABD0YCG8_9HEMI</name>
<evidence type="ECO:0000256" key="1">
    <source>
        <dbReference type="SAM" id="MobiDB-lite"/>
    </source>
</evidence>
<accession>A0ABD0YCG8</accession>
<organism evidence="2 3">
    <name type="scientific">Ranatra chinensis</name>
    <dbReference type="NCBI Taxonomy" id="642074"/>
    <lineage>
        <taxon>Eukaryota</taxon>
        <taxon>Metazoa</taxon>
        <taxon>Ecdysozoa</taxon>
        <taxon>Arthropoda</taxon>
        <taxon>Hexapoda</taxon>
        <taxon>Insecta</taxon>
        <taxon>Pterygota</taxon>
        <taxon>Neoptera</taxon>
        <taxon>Paraneoptera</taxon>
        <taxon>Hemiptera</taxon>
        <taxon>Heteroptera</taxon>
        <taxon>Panheteroptera</taxon>
        <taxon>Nepomorpha</taxon>
        <taxon>Nepidae</taxon>
        <taxon>Ranatrinae</taxon>
        <taxon>Ranatra</taxon>
    </lineage>
</organism>
<sequence length="163" mass="18857">MESKRRNMFYQNKKQERTEIDACLLFAILLCWKYNTRSFVSVRYHPNLRPEVVEVTYEDALLDAAAKFYGPKTNKVLAPLPSFRRGNEAVMGFASVADNYCGHSEYQEGVSKTGYLVMKDSLGEGEKRMLRRKPSPPPLPPLPPLPPTDFTLLPEEERRQMWR</sequence>
<feature type="compositionally biased region" description="Pro residues" evidence="1">
    <location>
        <begin position="135"/>
        <end position="147"/>
    </location>
</feature>